<evidence type="ECO:0000256" key="2">
    <source>
        <dbReference type="ARBA" id="ARBA00009959"/>
    </source>
</evidence>
<keyword evidence="5" id="KW-0255">Endonuclease</keyword>
<keyword evidence="6" id="KW-0378">Hydrolase</keyword>
<evidence type="ECO:0008006" key="11">
    <source>
        <dbReference type="Google" id="ProtNLM"/>
    </source>
</evidence>
<evidence type="ECO:0000256" key="4">
    <source>
        <dbReference type="ARBA" id="ARBA00022723"/>
    </source>
</evidence>
<proteinExistence type="inferred from homology"/>
<dbReference type="NCBIfam" id="TIGR01573">
    <property type="entry name" value="cas2"/>
    <property type="match status" value="1"/>
</dbReference>
<dbReference type="RefSeq" id="WP_013702249.1">
    <property type="nucleotide sequence ID" value="NC_015385.1"/>
</dbReference>
<protein>
    <recommendedName>
        <fullName evidence="11">CRISPR-associated protein Cas2</fullName>
    </recommendedName>
</protein>
<dbReference type="HOGENOM" id="CLU_2385245_0_0_12"/>
<keyword evidence="7" id="KW-0460">Magnesium</keyword>
<evidence type="ECO:0000256" key="5">
    <source>
        <dbReference type="ARBA" id="ARBA00022759"/>
    </source>
</evidence>
<comment type="cofactor">
    <cofactor evidence="1">
        <name>Mg(2+)</name>
        <dbReference type="ChEBI" id="CHEBI:18420"/>
    </cofactor>
</comment>
<sequence>MFISVIIEPGGLDSGKMMVDILSRYGFQKIQRSCWESLKLNETELSALKKDLDRVTDYYDKIRIYQFPLNGLFVITEMKQKKWRKCCFNGTSRPKN</sequence>
<keyword evidence="3" id="KW-0540">Nuclease</keyword>
<dbReference type="GO" id="GO:0046872">
    <property type="term" value="F:metal ion binding"/>
    <property type="evidence" value="ECO:0007669"/>
    <property type="project" value="UniProtKB-KW"/>
</dbReference>
<keyword evidence="8" id="KW-0051">Antiviral defense</keyword>
<evidence type="ECO:0000256" key="3">
    <source>
        <dbReference type="ARBA" id="ARBA00022722"/>
    </source>
</evidence>
<dbReference type="GO" id="GO:0043571">
    <property type="term" value="P:maintenance of CRISPR repeat elements"/>
    <property type="evidence" value="ECO:0007669"/>
    <property type="project" value="InterPro"/>
</dbReference>
<dbReference type="GO" id="GO:0004521">
    <property type="term" value="F:RNA endonuclease activity"/>
    <property type="evidence" value="ECO:0007669"/>
    <property type="project" value="InterPro"/>
</dbReference>
<dbReference type="AlphaFoldDB" id="F2NTK7"/>
<keyword evidence="4" id="KW-0479">Metal-binding</keyword>
<evidence type="ECO:0000313" key="9">
    <source>
        <dbReference type="EMBL" id="AEB14996.1"/>
    </source>
</evidence>
<dbReference type="GO" id="GO:0051607">
    <property type="term" value="P:defense response to virus"/>
    <property type="evidence" value="ECO:0007669"/>
    <property type="project" value="UniProtKB-KW"/>
</dbReference>
<dbReference type="STRING" id="869209.Tresu_2127"/>
<reference evidence="9 10" key="1">
    <citation type="journal article" date="2011" name="Stand. Genomic Sci.">
        <title>Complete genome sequence of Treponema succinifaciens type strain (6091).</title>
        <authorList>
            <person name="Han C."/>
            <person name="Gronow S."/>
            <person name="Teshima H."/>
            <person name="Lapidus A."/>
            <person name="Nolan M."/>
            <person name="Lucas S."/>
            <person name="Hammon N."/>
            <person name="Deshpande S."/>
            <person name="Cheng J.F."/>
            <person name="Zeytun A."/>
            <person name="Tapia R."/>
            <person name="Goodwin L."/>
            <person name="Pitluck S."/>
            <person name="Liolios K."/>
            <person name="Pagani I."/>
            <person name="Ivanova N."/>
            <person name="Mavromatis K."/>
            <person name="Mikhailova N."/>
            <person name="Huntemann M."/>
            <person name="Pati A."/>
            <person name="Chen A."/>
            <person name="Palaniappan K."/>
            <person name="Land M."/>
            <person name="Hauser L."/>
            <person name="Brambilla E.M."/>
            <person name="Rohde M."/>
            <person name="Goker M."/>
            <person name="Woyke T."/>
            <person name="Bristow J."/>
            <person name="Eisen J.A."/>
            <person name="Markowitz V."/>
            <person name="Hugenholtz P."/>
            <person name="Kyrpides N.C."/>
            <person name="Klenk H.P."/>
            <person name="Detter J.C."/>
        </authorList>
    </citation>
    <scope>NUCLEOTIDE SEQUENCE [LARGE SCALE GENOMIC DNA]</scope>
    <source>
        <strain evidence="10">ATCC 33096 / DSM 2489 / 6091</strain>
    </source>
</reference>
<evidence type="ECO:0000256" key="8">
    <source>
        <dbReference type="ARBA" id="ARBA00023118"/>
    </source>
</evidence>
<dbReference type="OrthoDB" id="361083at2"/>
<dbReference type="KEGG" id="tsu:Tresu_2127"/>
<evidence type="ECO:0000313" key="10">
    <source>
        <dbReference type="Proteomes" id="UP000006852"/>
    </source>
</evidence>
<dbReference type="EMBL" id="CP002631">
    <property type="protein sequence ID" value="AEB14996.1"/>
    <property type="molecule type" value="Genomic_DNA"/>
</dbReference>
<dbReference type="GeneID" id="302999249"/>
<evidence type="ECO:0000256" key="1">
    <source>
        <dbReference type="ARBA" id="ARBA00001946"/>
    </source>
</evidence>
<name>F2NTK7_TRES6</name>
<dbReference type="Gene3D" id="3.30.70.240">
    <property type="match status" value="1"/>
</dbReference>
<dbReference type="eggNOG" id="ENOG5034BRF">
    <property type="taxonomic scope" value="Bacteria"/>
</dbReference>
<dbReference type="Proteomes" id="UP000006852">
    <property type="component" value="Chromosome"/>
</dbReference>
<comment type="similarity">
    <text evidence="2">Belongs to the CRISPR-associated endoribonuclease Cas2 protein family.</text>
</comment>
<dbReference type="Pfam" id="PF09827">
    <property type="entry name" value="CRISPR_Cas2"/>
    <property type="match status" value="1"/>
</dbReference>
<accession>F2NTK7</accession>
<keyword evidence="10" id="KW-1185">Reference proteome</keyword>
<reference evidence="10" key="2">
    <citation type="submission" date="2011-04" db="EMBL/GenBank/DDBJ databases">
        <title>The complete genome of chromosome of Treponema succinifaciens DSM 2489.</title>
        <authorList>
            <person name="Lucas S."/>
            <person name="Copeland A."/>
            <person name="Lapidus A."/>
            <person name="Bruce D."/>
            <person name="Goodwin L."/>
            <person name="Pitluck S."/>
            <person name="Peters L."/>
            <person name="Kyrpides N."/>
            <person name="Mavromatis K."/>
            <person name="Ivanova N."/>
            <person name="Ovchinnikova G."/>
            <person name="Teshima H."/>
            <person name="Detter J.C."/>
            <person name="Tapia R."/>
            <person name="Han C."/>
            <person name="Land M."/>
            <person name="Hauser L."/>
            <person name="Markowitz V."/>
            <person name="Cheng J.-F."/>
            <person name="Hugenholtz P."/>
            <person name="Woyke T."/>
            <person name="Wu D."/>
            <person name="Gronow S."/>
            <person name="Wellnitz S."/>
            <person name="Brambilla E."/>
            <person name="Klenk H.-P."/>
            <person name="Eisen J.A."/>
        </authorList>
    </citation>
    <scope>NUCLEOTIDE SEQUENCE [LARGE SCALE GENOMIC DNA]</scope>
    <source>
        <strain evidence="10">ATCC 33096 / DSM 2489 / 6091</strain>
    </source>
</reference>
<dbReference type="GO" id="GO:0016787">
    <property type="term" value="F:hydrolase activity"/>
    <property type="evidence" value="ECO:0007669"/>
    <property type="project" value="UniProtKB-KW"/>
</dbReference>
<evidence type="ECO:0000256" key="7">
    <source>
        <dbReference type="ARBA" id="ARBA00022842"/>
    </source>
</evidence>
<evidence type="ECO:0000256" key="6">
    <source>
        <dbReference type="ARBA" id="ARBA00022801"/>
    </source>
</evidence>
<gene>
    <name evidence="9" type="ordered locus">Tresu_2127</name>
</gene>
<dbReference type="InterPro" id="IPR021127">
    <property type="entry name" value="CRISPR_associated_Cas2"/>
</dbReference>
<dbReference type="InterPro" id="IPR019199">
    <property type="entry name" value="Virulence_VapD/CRISPR_Cas2"/>
</dbReference>
<organism evidence="9 10">
    <name type="scientific">Treponema succinifaciens (strain ATCC 33096 / DSM 2489 / 6091)</name>
    <dbReference type="NCBI Taxonomy" id="869209"/>
    <lineage>
        <taxon>Bacteria</taxon>
        <taxon>Pseudomonadati</taxon>
        <taxon>Spirochaetota</taxon>
        <taxon>Spirochaetia</taxon>
        <taxon>Spirochaetales</taxon>
        <taxon>Treponemataceae</taxon>
        <taxon>Treponema</taxon>
    </lineage>
</organism>